<feature type="binding site" evidence="6">
    <location>
        <position position="83"/>
    </location>
    <ligand>
        <name>S-adenosyl-L-methionine</name>
        <dbReference type="ChEBI" id="CHEBI:59789"/>
    </ligand>
</feature>
<accession>A0A8J6TUV0</accession>
<dbReference type="Proteomes" id="UP000632659">
    <property type="component" value="Unassembled WGS sequence"/>
</dbReference>
<keyword evidence="5 6" id="KW-0949">S-adenosyl-L-methionine</keyword>
<dbReference type="PANTHER" id="PTHR31760">
    <property type="entry name" value="S-ADENOSYL-L-METHIONINE-DEPENDENT METHYLTRANSFERASES SUPERFAMILY PROTEIN"/>
    <property type="match status" value="1"/>
</dbReference>
<comment type="subcellular location">
    <subcellularLocation>
        <location evidence="6">Cytoplasm</location>
    </subcellularLocation>
</comment>
<comment type="caution">
    <text evidence="7">The sequence shown here is derived from an EMBL/GenBank/DDBJ whole genome shotgun (WGS) entry which is preliminary data.</text>
</comment>
<feature type="binding site" evidence="6">
    <location>
        <position position="78"/>
    </location>
    <ligand>
        <name>S-adenosyl-L-methionine</name>
        <dbReference type="ChEBI" id="CHEBI:59789"/>
    </ligand>
</feature>
<evidence type="ECO:0000256" key="3">
    <source>
        <dbReference type="ARBA" id="ARBA00022603"/>
    </source>
</evidence>
<evidence type="ECO:0000256" key="1">
    <source>
        <dbReference type="ARBA" id="ARBA00022490"/>
    </source>
</evidence>
<dbReference type="HAMAP" id="MF_00074">
    <property type="entry name" value="16SrRNA_methyltr_G"/>
    <property type="match status" value="1"/>
</dbReference>
<comment type="caution">
    <text evidence="6">Lacks conserved residue(s) required for the propagation of feature annotation.</text>
</comment>
<evidence type="ECO:0000256" key="2">
    <source>
        <dbReference type="ARBA" id="ARBA00022552"/>
    </source>
</evidence>
<dbReference type="PIRSF" id="PIRSF003078">
    <property type="entry name" value="GidB"/>
    <property type="match status" value="1"/>
</dbReference>
<dbReference type="NCBIfam" id="TIGR00138">
    <property type="entry name" value="rsmG_gidB"/>
    <property type="match status" value="1"/>
</dbReference>
<dbReference type="GO" id="GO:0005829">
    <property type="term" value="C:cytosol"/>
    <property type="evidence" value="ECO:0007669"/>
    <property type="project" value="TreeGrafter"/>
</dbReference>
<dbReference type="PANTHER" id="PTHR31760:SF0">
    <property type="entry name" value="S-ADENOSYL-L-METHIONINE-DEPENDENT METHYLTRANSFERASES SUPERFAMILY PROTEIN"/>
    <property type="match status" value="1"/>
</dbReference>
<dbReference type="SUPFAM" id="SSF53335">
    <property type="entry name" value="S-adenosyl-L-methionine-dependent methyltransferases"/>
    <property type="match status" value="1"/>
</dbReference>
<gene>
    <name evidence="6 7" type="primary">rsmG</name>
    <name evidence="7" type="ORF">H8702_07175</name>
</gene>
<dbReference type="FunFam" id="3.40.50.150:FF:000041">
    <property type="entry name" value="Ribosomal RNA small subunit methyltransferase G"/>
    <property type="match status" value="1"/>
</dbReference>
<evidence type="ECO:0000313" key="7">
    <source>
        <dbReference type="EMBL" id="MBC8610903.1"/>
    </source>
</evidence>
<organism evidence="7 8">
    <name type="scientific">Massiliimalia timonensis</name>
    <dbReference type="NCBI Taxonomy" id="1987501"/>
    <lineage>
        <taxon>Bacteria</taxon>
        <taxon>Bacillati</taxon>
        <taxon>Bacillota</taxon>
        <taxon>Clostridia</taxon>
        <taxon>Eubacteriales</taxon>
        <taxon>Oscillospiraceae</taxon>
        <taxon>Massiliimalia</taxon>
    </lineage>
</organism>
<proteinExistence type="inferred from homology"/>
<evidence type="ECO:0000256" key="4">
    <source>
        <dbReference type="ARBA" id="ARBA00022679"/>
    </source>
</evidence>
<dbReference type="GO" id="GO:0070043">
    <property type="term" value="F:rRNA (guanine-N7-)-methyltransferase activity"/>
    <property type="evidence" value="ECO:0007669"/>
    <property type="project" value="UniProtKB-UniRule"/>
</dbReference>
<keyword evidence="2 6" id="KW-0698">rRNA processing</keyword>
<dbReference type="Gene3D" id="3.40.50.150">
    <property type="entry name" value="Vaccinia Virus protein VP39"/>
    <property type="match status" value="1"/>
</dbReference>
<evidence type="ECO:0000256" key="6">
    <source>
        <dbReference type="HAMAP-Rule" id="MF_00074"/>
    </source>
</evidence>
<dbReference type="Pfam" id="PF02527">
    <property type="entry name" value="GidB"/>
    <property type="match status" value="1"/>
</dbReference>
<feature type="binding site" evidence="6">
    <location>
        <position position="147"/>
    </location>
    <ligand>
        <name>S-adenosyl-L-methionine</name>
        <dbReference type="ChEBI" id="CHEBI:59789"/>
    </ligand>
</feature>
<dbReference type="EC" id="2.1.1.-" evidence="6"/>
<evidence type="ECO:0000256" key="5">
    <source>
        <dbReference type="ARBA" id="ARBA00022691"/>
    </source>
</evidence>
<name>A0A8J6TUV0_9FIRM</name>
<evidence type="ECO:0000313" key="8">
    <source>
        <dbReference type="Proteomes" id="UP000632659"/>
    </source>
</evidence>
<dbReference type="InterPro" id="IPR003682">
    <property type="entry name" value="rRNA_ssu_MeTfrase_G"/>
</dbReference>
<keyword evidence="4 6" id="KW-0808">Transferase</keyword>
<keyword evidence="8" id="KW-1185">Reference proteome</keyword>
<sequence>MIDKLYLKNLLEDEGFSLTEEMLAKFDQYAALLVSWNEKINLTSIVEPTDICIKHFLDSVLLLKAVEVKQRSTMIDVGTGAGFPSVPCKILRDDLSLTLLDSLNKRILFLEEVAGRLEQDTVCVHARAEEFGKKPDFREQFDIATARAVAHLRELSEYCLPFVKVGGVFASLKGYEIEKELKEAEKAIVCMGGRIREIKKYELPGENKRAIVIIEKISQTPTKFPRNTAKMRKAPIQ</sequence>
<dbReference type="InterPro" id="IPR029063">
    <property type="entry name" value="SAM-dependent_MTases_sf"/>
</dbReference>
<dbReference type="EMBL" id="JACRTL010000003">
    <property type="protein sequence ID" value="MBC8610903.1"/>
    <property type="molecule type" value="Genomic_DNA"/>
</dbReference>
<keyword evidence="3 6" id="KW-0489">Methyltransferase</keyword>
<comment type="function">
    <text evidence="6">Specifically methylates the N7 position of a guanine in 16S rRNA.</text>
</comment>
<protein>
    <recommendedName>
        <fullName evidence="6">Ribosomal RNA small subunit methyltransferase G</fullName>
        <ecNumber evidence="6">2.1.1.-</ecNumber>
    </recommendedName>
    <alternativeName>
        <fullName evidence="6">16S rRNA 7-methylguanosine methyltransferase</fullName>
        <shortName evidence="6">16S rRNA m7G methyltransferase</shortName>
    </alternativeName>
</protein>
<comment type="similarity">
    <text evidence="6">Belongs to the methyltransferase superfamily. RNA methyltransferase RsmG family.</text>
</comment>
<keyword evidence="1 6" id="KW-0963">Cytoplasm</keyword>
<reference evidence="7" key="1">
    <citation type="submission" date="2020-08" db="EMBL/GenBank/DDBJ databases">
        <title>Genome public.</title>
        <authorList>
            <person name="Liu C."/>
            <person name="Sun Q."/>
        </authorList>
    </citation>
    <scope>NUCLEOTIDE SEQUENCE</scope>
    <source>
        <strain evidence="7">NSJ-15</strain>
    </source>
</reference>
<feature type="binding site" evidence="6">
    <location>
        <begin position="128"/>
        <end position="129"/>
    </location>
    <ligand>
        <name>S-adenosyl-L-methionine</name>
        <dbReference type="ChEBI" id="CHEBI:59789"/>
    </ligand>
</feature>
<dbReference type="AlphaFoldDB" id="A0A8J6TUV0"/>
<dbReference type="RefSeq" id="WP_154825411.1">
    <property type="nucleotide sequence ID" value="NZ_JACRTL010000003.1"/>
</dbReference>